<dbReference type="OrthoDB" id="20287at2759"/>
<feature type="transmembrane region" description="Helical" evidence="1">
    <location>
        <begin position="25"/>
        <end position="47"/>
    </location>
</feature>
<evidence type="ECO:0000256" key="1">
    <source>
        <dbReference type="SAM" id="Phobius"/>
    </source>
</evidence>
<sequence length="121" mass="13780">MIVLAVVSFSMLLLALWDCRRLVQLWLHMSCLLILFAVSGGFFYDLLKSLRMDEDKIVYEWLPGLVTAYGGFGCIVSVLTERIFCHICDILVSKENYSKVASRSNLAWLELTPTFLRTAPL</sequence>
<evidence type="ECO:0000313" key="3">
    <source>
        <dbReference type="Proteomes" id="UP000024635"/>
    </source>
</evidence>
<comment type="caution">
    <text evidence="2">The sequence shown here is derived from an EMBL/GenBank/DDBJ whole genome shotgun (WGS) entry which is preliminary data.</text>
</comment>
<accession>A0A016SFD1</accession>
<keyword evidence="3" id="KW-1185">Reference proteome</keyword>
<dbReference type="AlphaFoldDB" id="A0A016SFD1"/>
<proteinExistence type="predicted"/>
<dbReference type="Proteomes" id="UP000024635">
    <property type="component" value="Unassembled WGS sequence"/>
</dbReference>
<reference evidence="3" key="1">
    <citation type="journal article" date="2015" name="Nat. Genet.">
        <title>The genome and transcriptome of the zoonotic hookworm Ancylostoma ceylanicum identify infection-specific gene families.</title>
        <authorList>
            <person name="Schwarz E.M."/>
            <person name="Hu Y."/>
            <person name="Antoshechkin I."/>
            <person name="Miller M.M."/>
            <person name="Sternberg P.W."/>
            <person name="Aroian R.V."/>
        </authorList>
    </citation>
    <scope>NUCLEOTIDE SEQUENCE</scope>
    <source>
        <strain evidence="3">HY135</strain>
    </source>
</reference>
<gene>
    <name evidence="2" type="primary">Acey_s0237.g3242</name>
    <name evidence="2" type="ORF">Y032_0237g3242</name>
</gene>
<organism evidence="2 3">
    <name type="scientific">Ancylostoma ceylanicum</name>
    <dbReference type="NCBI Taxonomy" id="53326"/>
    <lineage>
        <taxon>Eukaryota</taxon>
        <taxon>Metazoa</taxon>
        <taxon>Ecdysozoa</taxon>
        <taxon>Nematoda</taxon>
        <taxon>Chromadorea</taxon>
        <taxon>Rhabditida</taxon>
        <taxon>Rhabditina</taxon>
        <taxon>Rhabditomorpha</taxon>
        <taxon>Strongyloidea</taxon>
        <taxon>Ancylostomatidae</taxon>
        <taxon>Ancylostomatinae</taxon>
        <taxon>Ancylostoma</taxon>
    </lineage>
</organism>
<protein>
    <submittedName>
        <fullName evidence="2">Uncharacterized protein</fullName>
    </submittedName>
</protein>
<keyword evidence="1" id="KW-0812">Transmembrane</keyword>
<keyword evidence="1" id="KW-0472">Membrane</keyword>
<dbReference type="EMBL" id="JARK01001573">
    <property type="protein sequence ID" value="EYB89031.1"/>
    <property type="molecule type" value="Genomic_DNA"/>
</dbReference>
<name>A0A016SFD1_9BILA</name>
<feature type="transmembrane region" description="Helical" evidence="1">
    <location>
        <begin position="59"/>
        <end position="79"/>
    </location>
</feature>
<dbReference type="STRING" id="53326.A0A016SFD1"/>
<evidence type="ECO:0000313" key="2">
    <source>
        <dbReference type="EMBL" id="EYB89031.1"/>
    </source>
</evidence>
<keyword evidence="1" id="KW-1133">Transmembrane helix</keyword>